<accession>A0A9J5W639</accession>
<gene>
    <name evidence="1" type="ORF">H5410_060671</name>
</gene>
<dbReference type="EMBL" id="JACXVP010000012">
    <property type="protein sequence ID" value="KAG5570905.1"/>
    <property type="molecule type" value="Genomic_DNA"/>
</dbReference>
<organism evidence="1 2">
    <name type="scientific">Solanum commersonii</name>
    <name type="common">Commerson's wild potato</name>
    <name type="synonym">Commerson's nightshade</name>
    <dbReference type="NCBI Taxonomy" id="4109"/>
    <lineage>
        <taxon>Eukaryota</taxon>
        <taxon>Viridiplantae</taxon>
        <taxon>Streptophyta</taxon>
        <taxon>Embryophyta</taxon>
        <taxon>Tracheophyta</taxon>
        <taxon>Spermatophyta</taxon>
        <taxon>Magnoliopsida</taxon>
        <taxon>eudicotyledons</taxon>
        <taxon>Gunneridae</taxon>
        <taxon>Pentapetalae</taxon>
        <taxon>asterids</taxon>
        <taxon>lamiids</taxon>
        <taxon>Solanales</taxon>
        <taxon>Solanaceae</taxon>
        <taxon>Solanoideae</taxon>
        <taxon>Solaneae</taxon>
        <taxon>Solanum</taxon>
    </lineage>
</organism>
<dbReference type="AlphaFoldDB" id="A0A9J5W639"/>
<reference evidence="1 2" key="1">
    <citation type="submission" date="2020-09" db="EMBL/GenBank/DDBJ databases">
        <title>De no assembly of potato wild relative species, Solanum commersonii.</title>
        <authorList>
            <person name="Cho K."/>
        </authorList>
    </citation>
    <scope>NUCLEOTIDE SEQUENCE [LARGE SCALE GENOMIC DNA]</scope>
    <source>
        <strain evidence="1">LZ3.2</strain>
        <tissue evidence="1">Leaf</tissue>
    </source>
</reference>
<comment type="caution">
    <text evidence="1">The sequence shown here is derived from an EMBL/GenBank/DDBJ whole genome shotgun (WGS) entry which is preliminary data.</text>
</comment>
<name>A0A9J5W639_SOLCO</name>
<sequence length="187" mass="21443">MYLQSTTCQSNSNDFGFALAAKCRYNGQQSNTDRKQANVSEFPQNFLGVSLQEQPNKMKVALNCEDCVGAIDGTYIEGEVLKRCNKHIVIAKEERIAHDSKVLENALVEPTSQFPFLPHVLPNYLREYQSTDELFMVYENENIVADNIDQQMAQINNVGSSSRSHDREMQVQHEKIVRTMWDDYIKD</sequence>
<dbReference type="Proteomes" id="UP000824120">
    <property type="component" value="Chromosome 12"/>
</dbReference>
<evidence type="ECO:0000313" key="2">
    <source>
        <dbReference type="Proteomes" id="UP000824120"/>
    </source>
</evidence>
<proteinExistence type="predicted"/>
<evidence type="ECO:0000313" key="1">
    <source>
        <dbReference type="EMBL" id="KAG5570905.1"/>
    </source>
</evidence>
<keyword evidence="2" id="KW-1185">Reference proteome</keyword>
<protein>
    <submittedName>
        <fullName evidence="1">Uncharacterized protein</fullName>
    </submittedName>
</protein>
<dbReference type="OrthoDB" id="1244723at2759"/>